<organism evidence="3 4">
    <name type="scientific">Fistulifera solaris</name>
    <name type="common">Oleaginous diatom</name>
    <dbReference type="NCBI Taxonomy" id="1519565"/>
    <lineage>
        <taxon>Eukaryota</taxon>
        <taxon>Sar</taxon>
        <taxon>Stramenopiles</taxon>
        <taxon>Ochrophyta</taxon>
        <taxon>Bacillariophyta</taxon>
        <taxon>Bacillariophyceae</taxon>
        <taxon>Bacillariophycidae</taxon>
        <taxon>Naviculales</taxon>
        <taxon>Naviculaceae</taxon>
        <taxon>Fistulifera</taxon>
    </lineage>
</organism>
<evidence type="ECO:0000256" key="1">
    <source>
        <dbReference type="SAM" id="MobiDB-lite"/>
    </source>
</evidence>
<dbReference type="InterPro" id="IPR013103">
    <property type="entry name" value="RVT_2"/>
</dbReference>
<reference evidence="3 4" key="1">
    <citation type="journal article" date="2015" name="Plant Cell">
        <title>Oil accumulation by the oleaginous diatom Fistulifera solaris as revealed by the genome and transcriptome.</title>
        <authorList>
            <person name="Tanaka T."/>
            <person name="Maeda Y."/>
            <person name="Veluchamy A."/>
            <person name="Tanaka M."/>
            <person name="Abida H."/>
            <person name="Marechal E."/>
            <person name="Bowler C."/>
            <person name="Muto M."/>
            <person name="Sunaga Y."/>
            <person name="Tanaka M."/>
            <person name="Yoshino T."/>
            <person name="Taniguchi T."/>
            <person name="Fukuda Y."/>
            <person name="Nemoto M."/>
            <person name="Matsumoto M."/>
            <person name="Wong P.S."/>
            <person name="Aburatani S."/>
            <person name="Fujibuchi W."/>
        </authorList>
    </citation>
    <scope>NUCLEOTIDE SEQUENCE [LARGE SCALE GENOMIC DNA]</scope>
    <source>
        <strain evidence="3 4">JPCC DA0580</strain>
    </source>
</reference>
<dbReference type="OrthoDB" id="44654at2759"/>
<protein>
    <recommendedName>
        <fullName evidence="2">Reverse transcriptase Ty1/copia-type domain-containing protein</fullName>
    </recommendedName>
</protein>
<feature type="domain" description="Reverse transcriptase Ty1/copia-type" evidence="2">
    <location>
        <begin position="1145"/>
        <end position="1373"/>
    </location>
</feature>
<dbReference type="EMBL" id="BDSP01000220">
    <property type="protein sequence ID" value="GAX25146.1"/>
    <property type="molecule type" value="Genomic_DNA"/>
</dbReference>
<dbReference type="Proteomes" id="UP000198406">
    <property type="component" value="Unassembled WGS sequence"/>
</dbReference>
<name>A0A1Z5KG16_FISSO</name>
<feature type="compositionally biased region" description="Basic residues" evidence="1">
    <location>
        <begin position="27"/>
        <end position="37"/>
    </location>
</feature>
<gene>
    <name evidence="3" type="ORF">FisN_15Lu311</name>
</gene>
<feature type="region of interest" description="Disordered" evidence="1">
    <location>
        <begin position="317"/>
        <end position="374"/>
    </location>
</feature>
<sequence length="1560" mass="174705">MSSNSGGPAAPDRVASDGNENPPGQGRRNRNRNRANRRGGTFTGEIEGLEGAVYDVTSGRETYTETTRRLAIFVSREYPHAGEYRVAMVELRLDDLVEPEPPIDSDNRVQFELWRTARNAYLEKLNRREAAASRVFPAVLGQCSQALRNRMEAHESWDRISAMSDVIELLKLIRSCMTIGQTRQYEFHSWVNAENSLLECKQTRYMSNNEYYERFRECVANLERLGTEVGYSQTKVQDELDETAADGGNPTETELSAAKSKIRQRFLAVRFLVNSDQDRYGELLRSIENNFTLGTQMYPQTLGAAYDCLVNYRSGTRDRGRQDGGGLAFYNEGNTGRGRGDRAATNGGRGRGRGRSGGKSNGSSGNGPAAPDESADDAQFLLDNADNDSEEVAAYTMDYVGRLDSCFQVLDHNGMERSTLLLDSCSTVCLISSGELLHGIHRVDQPMRVRCNAGVRVTNQKGYLGSFPEPVWYDPRGIANILSLFVVQKYYHVSYDSAVDNAFHVKLGHGTLLFKPTAKGLYAVDSSADRGYDWAMVTTVAQKMSGYNERAYNAAVRARQIQNIMMYPSDRQYEEIVDHNLIKNLDVSRDDIRAANDIFGPNLGSLYGKTIRRTPPRVRSEINGVPSDIIDQYRDVVLGIDILHINKVPFLVTTSRNLHFGTAEDLDNREIPTVSNALSHVIKLYERRGFRVTVINADLEFAPLEVDFPKITFNLTSRDEHVPEIERFIRTVKDRVRCGYNLLPFTRIPRLMLARLVGNAVFWLNAFPHKDGVSNTLSPRYLLTGKHLDAKKHIQCEFGSYVQTHEAHTSDMRPRTTGAICLGPTGNEQGGHYFLSLTTGRRLHRQYWTPLNMPNDVIDRVNKLGAKQKMPKTLTFANRLGIEFPDHPDEIDDDHDSDYSPDNDDSSSASDSSASYASDDFAPDDDPAPFAQPFAIAGVPNDGYQSDQSEPDNDEEIDGAQDFEPADIDPAENADDMDQAEDDSVENTGVEYEPPEITGVGDDHDSHGSTGVGEDESQAKSVGEGPDMSEAERIIAGMDARYGPRNHGINLRPRKPRSYDHLHAYLADQDPVALKESMDAVTESLFLTEQMPLNRGLKVFGKKGADSVVDEMRQLDRMDAIAPREKKSLSREQLKKALRYLMYLKQKRCGRIKARGCADGRPQRLYKSKQETTSPTVITESVFLTALIDASERRRIMTLDIPGAFMHSKMDELIHMKMEGALAELLARVNPEKYRKFIVTENGKPVIYVELTKALYGTLQAALLFYKNISSFLVDELGFVINQYDSCVANKVINGKQCTICWHVDDLKISHADQEVLDNIAAKFNDKYGTLEAPVTATRGDVHDYLGMTLDFSQDGKVQFKMDDYVENLLNEAPSDFDGISVTPATANLFTINAEAEKLPPEKADLFHRFTAKLLYLCKRVRIDIQTAVAFLTTRVKQPDVDDWKKLARCIRYLRSEPKLPLTLEMADCCRIQWWIDASFAVHHDMRSHTGVTMSLGKGSAISGSTRQKINTKSSTEAELVGVDDGMHLITWTRNFLEAQGTEGHRAEEEVDTSTFAISL</sequence>
<proteinExistence type="predicted"/>
<feature type="compositionally biased region" description="Acidic residues" evidence="1">
    <location>
        <begin position="889"/>
        <end position="905"/>
    </location>
</feature>
<feature type="region of interest" description="Disordered" evidence="1">
    <location>
        <begin position="1"/>
        <end position="44"/>
    </location>
</feature>
<evidence type="ECO:0000259" key="2">
    <source>
        <dbReference type="Pfam" id="PF07727"/>
    </source>
</evidence>
<dbReference type="InParanoid" id="A0A1Z5KG16"/>
<dbReference type="Pfam" id="PF07727">
    <property type="entry name" value="RVT_2"/>
    <property type="match status" value="1"/>
</dbReference>
<evidence type="ECO:0000313" key="4">
    <source>
        <dbReference type="Proteomes" id="UP000198406"/>
    </source>
</evidence>
<feature type="compositionally biased region" description="Acidic residues" evidence="1">
    <location>
        <begin position="949"/>
        <end position="985"/>
    </location>
</feature>
<keyword evidence="4" id="KW-1185">Reference proteome</keyword>
<feature type="region of interest" description="Disordered" evidence="1">
    <location>
        <begin position="884"/>
        <end position="1027"/>
    </location>
</feature>
<feature type="compositionally biased region" description="Low complexity" evidence="1">
    <location>
        <begin position="906"/>
        <end position="920"/>
    </location>
</feature>
<feature type="region of interest" description="Disordered" evidence="1">
    <location>
        <begin position="1541"/>
        <end position="1560"/>
    </location>
</feature>
<evidence type="ECO:0000313" key="3">
    <source>
        <dbReference type="EMBL" id="GAX25146.1"/>
    </source>
</evidence>
<comment type="caution">
    <text evidence="3">The sequence shown here is derived from an EMBL/GenBank/DDBJ whole genome shotgun (WGS) entry which is preliminary data.</text>
</comment>
<accession>A0A1Z5KG16</accession>